<reference evidence="3 4" key="1">
    <citation type="submission" date="2018-10" db="EMBL/GenBank/DDBJ databases">
        <title>Draft genome of Mycobacterium hodleri strain B.</title>
        <authorList>
            <person name="Amande T.J."/>
            <person name="Mcgenity T.J."/>
        </authorList>
    </citation>
    <scope>NUCLEOTIDE SEQUENCE [LARGE SCALE GENOMIC DNA]</scope>
    <source>
        <strain evidence="3 4">B</strain>
    </source>
</reference>
<evidence type="ECO:0000313" key="4">
    <source>
        <dbReference type="Proteomes" id="UP000315759"/>
    </source>
</evidence>
<dbReference type="EMBL" id="VIFX01000007">
    <property type="protein sequence ID" value="TQR87241.1"/>
    <property type="molecule type" value="Genomic_DNA"/>
</dbReference>
<proteinExistence type="predicted"/>
<evidence type="ECO:0000313" key="3">
    <source>
        <dbReference type="EMBL" id="TQR87241.1"/>
    </source>
</evidence>
<feature type="region of interest" description="Disordered" evidence="1">
    <location>
        <begin position="215"/>
        <end position="253"/>
    </location>
</feature>
<gene>
    <name evidence="3" type="ORF">D8S82_07585</name>
</gene>
<feature type="compositionally biased region" description="Basic and acidic residues" evidence="1">
    <location>
        <begin position="232"/>
        <end position="253"/>
    </location>
</feature>
<feature type="transmembrane region" description="Helical" evidence="2">
    <location>
        <begin position="12"/>
        <end position="29"/>
    </location>
</feature>
<sequence>MDLFDVIRSCARRWYVLIPLLLVVGWFSYDVYSSVKPVYYSSAVIGLAPPSVRVEDTPPGVPLARNGLLDVGGAALIANMTAVGLQEPSVVARVVAAGGLPTYAAKMFPVPATMGQLPLVMVEVTDPDPAAVTRTLDLVIPQAEVTLRNLQQNANVPNDQMVAPFVVSPPGPPAAATPSRTRSTVAIFVAGAGLVIVLTVIADVLLTRLGKRERRRSSVPTEVVAEPPPVADPRDDREPAPVARDSRDVLEAR</sequence>
<evidence type="ECO:0000256" key="2">
    <source>
        <dbReference type="SAM" id="Phobius"/>
    </source>
</evidence>
<keyword evidence="2" id="KW-0472">Membrane</keyword>
<feature type="transmembrane region" description="Helical" evidence="2">
    <location>
        <begin position="185"/>
        <end position="206"/>
    </location>
</feature>
<dbReference type="RefSeq" id="WP_142551485.1">
    <property type="nucleotide sequence ID" value="NZ_VIFX01000007.1"/>
</dbReference>
<name>A0A544W4T6_9MYCO</name>
<accession>A0A544W4T6</accession>
<comment type="caution">
    <text evidence="3">The sequence shown here is derived from an EMBL/GenBank/DDBJ whole genome shotgun (WGS) entry which is preliminary data.</text>
</comment>
<dbReference type="Proteomes" id="UP000315759">
    <property type="component" value="Unassembled WGS sequence"/>
</dbReference>
<organism evidence="3 4">
    <name type="scientific">Mycolicibacterium hodleri</name>
    <dbReference type="NCBI Taxonomy" id="49897"/>
    <lineage>
        <taxon>Bacteria</taxon>
        <taxon>Bacillati</taxon>
        <taxon>Actinomycetota</taxon>
        <taxon>Actinomycetes</taxon>
        <taxon>Mycobacteriales</taxon>
        <taxon>Mycobacteriaceae</taxon>
        <taxon>Mycolicibacterium</taxon>
    </lineage>
</organism>
<keyword evidence="2" id="KW-1133">Transmembrane helix</keyword>
<evidence type="ECO:0008006" key="5">
    <source>
        <dbReference type="Google" id="ProtNLM"/>
    </source>
</evidence>
<protein>
    <recommendedName>
        <fullName evidence="5">Capsular polysaccharide biosynthesis protein</fullName>
    </recommendedName>
</protein>
<dbReference type="AlphaFoldDB" id="A0A544W4T6"/>
<evidence type="ECO:0000256" key="1">
    <source>
        <dbReference type="SAM" id="MobiDB-lite"/>
    </source>
</evidence>
<keyword evidence="2" id="KW-0812">Transmembrane</keyword>
<keyword evidence="4" id="KW-1185">Reference proteome</keyword>